<keyword evidence="1" id="KW-1133">Transmembrane helix</keyword>
<keyword evidence="1" id="KW-0812">Transmembrane</keyword>
<evidence type="ECO:0000313" key="3">
    <source>
        <dbReference type="EMBL" id="MFG6487496.1"/>
    </source>
</evidence>
<gene>
    <name evidence="3" type="ORF">ACG04R_12510</name>
</gene>
<protein>
    <submittedName>
        <fullName evidence="3">Transglutaminase domain-containing protein</fullName>
    </submittedName>
</protein>
<dbReference type="InterPro" id="IPR002931">
    <property type="entry name" value="Transglutaminase-like"/>
</dbReference>
<dbReference type="RefSeq" id="WP_394410463.1">
    <property type="nucleotide sequence ID" value="NZ_JBIGIC010000005.1"/>
</dbReference>
<dbReference type="SUPFAM" id="SSF54001">
    <property type="entry name" value="Cysteine proteinases"/>
    <property type="match status" value="1"/>
</dbReference>
<dbReference type="Proteomes" id="UP001606134">
    <property type="component" value="Unassembled WGS sequence"/>
</dbReference>
<accession>A0ABW7HC51</accession>
<feature type="transmembrane region" description="Helical" evidence="1">
    <location>
        <begin position="1059"/>
        <end position="1077"/>
    </location>
</feature>
<sequence>MSAPFFVTGRKHRPMLNGIGRILIGVLVFNALSPLSVLAQDKPVASPAAQRQLQQLAALNQKVEQAKAERARSPAERLTYDFQQAQDLVRTLHADQRARAPRKPGEREMEVRAVGPDIRIQAERSDLDKLSDERRADGEARLREHLQVLSRSRASVRADFDGTRRELLAKGVPGEILARHDAAVRDFEQRAEQFERASRVWMDGDEAARASALADLDDFFKRFPASRPAVPINPKQLPWRSPEPTTRQPADTKTAWFQNLWGQPKVMLAAAGNIGPINFDVMPEPGQAPTEADLAQTPETQLTPAITAKAAELGNNPLAIHNWVRNNLDWLPSWGAVQSADDTLAKKRGNAHDIASLEIALLRASKIPARYQYGTIEVDSDKLQNWVGGVNKIEAAQQLLGQGGIANRGLVQGGRVAKVRMEHVWVQAYVNWLPARGAKQGTAGQHVNPNGAHNAWVPLDASYKQYTSVGGMDLSGSAVPLAARTLVDSLLTGAEVSAQQGWVRNANLLALQTQLDDYQGRIKAYVDGQKSSATVADVIGARVIPQDVSQILAGTLPYAVVQSGQQTAQVPASFQHQFRIQLFLAQDGLGDESSAVLSYQELTSRLAGKRFTLTYVPATQADADLMSSYLPRPHADGSPIQPGEYPTSFPAYLIRLKPQILLDGQIVAQGSQAVTMGTDLVSTAGFTSLSNMGTWDESRAESHAAGQATAIGLSLQGIGAAQLDGVKSRLVAVEAQLAGGTFNGLTGEQVAGDMLSAAIWSWFAAVETRGRLFQTQANILEKPGLSYGFFHAVANPIYSWGVVRQVRFSGVNIDVPHERVVSVSRNADTAEWIRFNRVRGQSMSALEHEIPQRFFSDPAQCNRPGSMAPKPGLPDCLEGVSAVKALSVAAQAGQKVFTITPAVYQANPGIVASQLWRHSANTQSKVQSYLDAGYEVSVHEAPISLGGWTVAGLIALDVQTGAGAYLIEGGSNGGVFAAAGIIVVGMYLLSAGIGAPILICLAISFAIHMAILALSELYSEGLVDFGSGFLAGAAALSLMRALSTLLAGTALAITVPGGVVMGIILVALALLSFYRVFNK</sequence>
<name>A0ABW7HC51_9BURK</name>
<dbReference type="InterPro" id="IPR038765">
    <property type="entry name" value="Papain-like_cys_pep_sf"/>
</dbReference>
<feature type="domain" description="Transglutaminase-like" evidence="2">
    <location>
        <begin position="301"/>
        <end position="460"/>
    </location>
</feature>
<keyword evidence="1" id="KW-0472">Membrane</keyword>
<comment type="caution">
    <text evidence="3">The sequence shown here is derived from an EMBL/GenBank/DDBJ whole genome shotgun (WGS) entry which is preliminary data.</text>
</comment>
<evidence type="ECO:0000259" key="2">
    <source>
        <dbReference type="Pfam" id="PF01841"/>
    </source>
</evidence>
<organism evidence="3 4">
    <name type="scientific">Pelomonas candidula</name>
    <dbReference type="NCBI Taxonomy" id="3299025"/>
    <lineage>
        <taxon>Bacteria</taxon>
        <taxon>Pseudomonadati</taxon>
        <taxon>Pseudomonadota</taxon>
        <taxon>Betaproteobacteria</taxon>
        <taxon>Burkholderiales</taxon>
        <taxon>Sphaerotilaceae</taxon>
        <taxon>Roseateles</taxon>
    </lineage>
</organism>
<proteinExistence type="predicted"/>
<evidence type="ECO:0000313" key="4">
    <source>
        <dbReference type="Proteomes" id="UP001606134"/>
    </source>
</evidence>
<reference evidence="3 4" key="1">
    <citation type="submission" date="2024-08" db="EMBL/GenBank/DDBJ databases">
        <authorList>
            <person name="Lu H."/>
        </authorList>
    </citation>
    <scope>NUCLEOTIDE SEQUENCE [LARGE SCALE GENOMIC DNA]</scope>
    <source>
        <strain evidence="3 4">BYS78W</strain>
    </source>
</reference>
<dbReference type="EMBL" id="JBIGIC010000005">
    <property type="protein sequence ID" value="MFG6487496.1"/>
    <property type="molecule type" value="Genomic_DNA"/>
</dbReference>
<dbReference type="Pfam" id="PF01841">
    <property type="entry name" value="Transglut_core"/>
    <property type="match status" value="1"/>
</dbReference>
<keyword evidence="4" id="KW-1185">Reference proteome</keyword>
<evidence type="ECO:0000256" key="1">
    <source>
        <dbReference type="SAM" id="Phobius"/>
    </source>
</evidence>
<dbReference type="Gene3D" id="3.10.620.30">
    <property type="match status" value="1"/>
</dbReference>